<evidence type="ECO:0000313" key="5">
    <source>
        <dbReference type="Proteomes" id="UP000828390"/>
    </source>
</evidence>
<dbReference type="InterPro" id="IPR002347">
    <property type="entry name" value="SDR_fam"/>
</dbReference>
<gene>
    <name evidence="4" type="ORF">DPMN_083347</name>
</gene>
<keyword evidence="5" id="KW-1185">Reference proteome</keyword>
<dbReference type="Proteomes" id="UP000828390">
    <property type="component" value="Unassembled WGS sequence"/>
</dbReference>
<evidence type="ECO:0008006" key="6">
    <source>
        <dbReference type="Google" id="ProtNLM"/>
    </source>
</evidence>
<keyword evidence="2" id="KW-0560">Oxidoreductase</keyword>
<accession>A0A9D4BIC8</accession>
<dbReference type="OrthoDB" id="1933717at2759"/>
<dbReference type="SUPFAM" id="SSF51735">
    <property type="entry name" value="NAD(P)-binding Rossmann-fold domains"/>
    <property type="match status" value="1"/>
</dbReference>
<dbReference type="GO" id="GO:0016616">
    <property type="term" value="F:oxidoreductase activity, acting on the CH-OH group of donors, NAD or NADP as acceptor"/>
    <property type="evidence" value="ECO:0007669"/>
    <property type="project" value="UniProtKB-ARBA"/>
</dbReference>
<dbReference type="EMBL" id="JAIWYP010000016">
    <property type="protein sequence ID" value="KAH3695889.1"/>
    <property type="molecule type" value="Genomic_DNA"/>
</dbReference>
<evidence type="ECO:0000256" key="1">
    <source>
        <dbReference type="ARBA" id="ARBA00006484"/>
    </source>
</evidence>
<dbReference type="AlphaFoldDB" id="A0A9D4BIC8"/>
<sequence>MERWVGRVALVTGASSGFGEAIARRLAECGMKVIGCARNVEKIRVLAESLKHARGTLEAITCDVAKEDEIIAMFSEIKNKYGGVDVCVNNAGLSHNAPLLSGETEQWRNMFEVNVIGLLVCSREAFKSMQEREVDDGHIFLMNSMSGHRLVPNSPGIHCYAATKFAVRAITEGLRNELLAAKTHIRVTSISPGLAKTEFMYRHLQDSSLADQVYSRFETMTAEDITDSLIYALSAPPRVQVHDILIRPTEGTT</sequence>
<reference evidence="4" key="2">
    <citation type="submission" date="2020-11" db="EMBL/GenBank/DDBJ databases">
        <authorList>
            <person name="McCartney M.A."/>
            <person name="Auch B."/>
            <person name="Kono T."/>
            <person name="Mallez S."/>
            <person name="Becker A."/>
            <person name="Gohl D.M."/>
            <person name="Silverstein K.A.T."/>
            <person name="Koren S."/>
            <person name="Bechman K.B."/>
            <person name="Herman A."/>
            <person name="Abrahante J.E."/>
            <person name="Garbe J."/>
        </authorList>
    </citation>
    <scope>NUCLEOTIDE SEQUENCE</scope>
    <source>
        <strain evidence="4">Duluth1</strain>
        <tissue evidence="4">Whole animal</tissue>
    </source>
</reference>
<evidence type="ECO:0000313" key="4">
    <source>
        <dbReference type="EMBL" id="KAH3695889.1"/>
    </source>
</evidence>
<dbReference type="Pfam" id="PF00106">
    <property type="entry name" value="adh_short"/>
    <property type="match status" value="1"/>
</dbReference>
<protein>
    <recommendedName>
        <fullName evidence="6">Dehydrogenase/reductase SDR family member 11</fullName>
    </recommendedName>
</protein>
<dbReference type="InterPro" id="IPR036291">
    <property type="entry name" value="NAD(P)-bd_dom_sf"/>
</dbReference>
<comment type="caution">
    <text evidence="4">The sequence shown here is derived from an EMBL/GenBank/DDBJ whole genome shotgun (WGS) entry which is preliminary data.</text>
</comment>
<dbReference type="Gene3D" id="3.40.50.720">
    <property type="entry name" value="NAD(P)-binding Rossmann-like Domain"/>
    <property type="match status" value="1"/>
</dbReference>
<proteinExistence type="inferred from homology"/>
<evidence type="ECO:0000256" key="3">
    <source>
        <dbReference type="RuleBase" id="RU000363"/>
    </source>
</evidence>
<dbReference type="PANTHER" id="PTHR43115">
    <property type="entry name" value="DEHYDROGENASE/REDUCTASE SDR FAMILY MEMBER 11"/>
    <property type="match status" value="1"/>
</dbReference>
<name>A0A9D4BIC8_DREPO</name>
<dbReference type="PRINTS" id="PR00081">
    <property type="entry name" value="GDHRDH"/>
</dbReference>
<dbReference type="PRINTS" id="PR00080">
    <property type="entry name" value="SDRFAMILY"/>
</dbReference>
<dbReference type="PANTHER" id="PTHR43115:SF4">
    <property type="entry name" value="DEHYDROGENASE_REDUCTASE SDR FAMILY MEMBER 11"/>
    <property type="match status" value="1"/>
</dbReference>
<dbReference type="FunFam" id="3.40.50.720:FF:000047">
    <property type="entry name" value="NADP-dependent L-serine/L-allo-threonine dehydrogenase"/>
    <property type="match status" value="1"/>
</dbReference>
<organism evidence="4 5">
    <name type="scientific">Dreissena polymorpha</name>
    <name type="common">Zebra mussel</name>
    <name type="synonym">Mytilus polymorpha</name>
    <dbReference type="NCBI Taxonomy" id="45954"/>
    <lineage>
        <taxon>Eukaryota</taxon>
        <taxon>Metazoa</taxon>
        <taxon>Spiralia</taxon>
        <taxon>Lophotrochozoa</taxon>
        <taxon>Mollusca</taxon>
        <taxon>Bivalvia</taxon>
        <taxon>Autobranchia</taxon>
        <taxon>Heteroconchia</taxon>
        <taxon>Euheterodonta</taxon>
        <taxon>Imparidentia</taxon>
        <taxon>Neoheterodontei</taxon>
        <taxon>Myida</taxon>
        <taxon>Dreissenoidea</taxon>
        <taxon>Dreissenidae</taxon>
        <taxon>Dreissena</taxon>
    </lineage>
</organism>
<reference evidence="4" key="1">
    <citation type="journal article" date="2019" name="bioRxiv">
        <title>The Genome of the Zebra Mussel, Dreissena polymorpha: A Resource for Invasive Species Research.</title>
        <authorList>
            <person name="McCartney M.A."/>
            <person name="Auch B."/>
            <person name="Kono T."/>
            <person name="Mallez S."/>
            <person name="Zhang Y."/>
            <person name="Obille A."/>
            <person name="Becker A."/>
            <person name="Abrahante J.E."/>
            <person name="Garbe J."/>
            <person name="Badalamenti J.P."/>
            <person name="Herman A."/>
            <person name="Mangelson H."/>
            <person name="Liachko I."/>
            <person name="Sullivan S."/>
            <person name="Sone E.D."/>
            <person name="Koren S."/>
            <person name="Silverstein K.A.T."/>
            <person name="Beckman K.B."/>
            <person name="Gohl D.M."/>
        </authorList>
    </citation>
    <scope>NUCLEOTIDE SEQUENCE</scope>
    <source>
        <strain evidence="4">Duluth1</strain>
        <tissue evidence="4">Whole animal</tissue>
    </source>
</reference>
<comment type="similarity">
    <text evidence="1 3">Belongs to the short-chain dehydrogenases/reductases (SDR) family.</text>
</comment>
<evidence type="ECO:0000256" key="2">
    <source>
        <dbReference type="ARBA" id="ARBA00023002"/>
    </source>
</evidence>